<dbReference type="RefSeq" id="WP_343761655.1">
    <property type="nucleotide sequence ID" value="NZ_BAAACG010000010.1"/>
</dbReference>
<sequence length="200" mass="23781">MEVALSIDLLKENVRKKYDYDERRIVGIILARYGTRMAKNLVSDCYQYWNLNTGKYLDIFWAGYGAYLCPDEQSSTKTILDFKGNKNRVYFDLEAFVSIKNEFKQLHDKIYKDKDHIELIFANYYDGQIHFEESFKIDLEKKFDKNYSKIRELIELITGECKSKYNIKSLKRKLKTKKILDSVKEIKFTDIANLKAFLKI</sequence>
<name>A0ABP3URR0_9CLOT</name>
<reference evidence="2" key="1">
    <citation type="journal article" date="2019" name="Int. J. Syst. Evol. Microbiol.">
        <title>The Global Catalogue of Microorganisms (GCM) 10K type strain sequencing project: providing services to taxonomists for standard genome sequencing and annotation.</title>
        <authorList>
            <consortium name="The Broad Institute Genomics Platform"/>
            <consortium name="The Broad Institute Genome Sequencing Center for Infectious Disease"/>
            <person name="Wu L."/>
            <person name="Ma J."/>
        </authorList>
    </citation>
    <scope>NUCLEOTIDE SEQUENCE [LARGE SCALE GENOMIC DNA]</scope>
    <source>
        <strain evidence="2">JCM 1407</strain>
    </source>
</reference>
<comment type="caution">
    <text evidence="1">The sequence shown here is derived from an EMBL/GenBank/DDBJ whole genome shotgun (WGS) entry which is preliminary data.</text>
</comment>
<protein>
    <submittedName>
        <fullName evidence="1">Uncharacterized protein</fullName>
    </submittedName>
</protein>
<proteinExistence type="predicted"/>
<dbReference type="Proteomes" id="UP001501510">
    <property type="component" value="Unassembled WGS sequence"/>
</dbReference>
<accession>A0ABP3URR0</accession>
<evidence type="ECO:0000313" key="1">
    <source>
        <dbReference type="EMBL" id="GAA0741271.1"/>
    </source>
</evidence>
<keyword evidence="2" id="KW-1185">Reference proteome</keyword>
<organism evidence="1 2">
    <name type="scientific">Clostridium oceanicum</name>
    <dbReference type="NCBI Taxonomy" id="1543"/>
    <lineage>
        <taxon>Bacteria</taxon>
        <taxon>Bacillati</taxon>
        <taxon>Bacillota</taxon>
        <taxon>Clostridia</taxon>
        <taxon>Eubacteriales</taxon>
        <taxon>Clostridiaceae</taxon>
        <taxon>Clostridium</taxon>
    </lineage>
</organism>
<dbReference type="EMBL" id="BAAACG010000010">
    <property type="protein sequence ID" value="GAA0741271.1"/>
    <property type="molecule type" value="Genomic_DNA"/>
</dbReference>
<evidence type="ECO:0000313" key="2">
    <source>
        <dbReference type="Proteomes" id="UP001501510"/>
    </source>
</evidence>
<gene>
    <name evidence="1" type="ORF">GCM10008906_22220</name>
</gene>